<feature type="signal peptide" evidence="1">
    <location>
        <begin position="1"/>
        <end position="21"/>
    </location>
</feature>
<sequence>MRLKNLTGSTALGLATVGLSASVCEPGQWKNLAPIPTVRQEHGTVAVNNHTIAILGGRAPIENTNITTTTDLLQLYDIPSNTWRTGSVLPYKTNHPNVASIGNNIYLLGGLVEGPIIPGVFLNWEASGACHVYNTVTDTWAELPSMPTGTERGSAVVGVHGDLIYLAGGMTIIRDRYQDAVNTVIAFNTTSGTWQRVPSIGGELPESRQHASGTVIGDTFYVIGGRRYGQTDHRDTVFQLNLSNVSAGWHINTNHMPISRGSLNGAKVGTSFYTFGGEGNADTTTGVFNQTQSFDTQLQLWVELGPMAVPRHGTQSVAIGNLIYIPGGGLQQDGKSVTIDGVMTLQQSTDHFDVYCTHE</sequence>
<dbReference type="AlphaFoldDB" id="A0A2T2N636"/>
<dbReference type="Gene3D" id="2.120.10.80">
    <property type="entry name" value="Kelch-type beta propeller"/>
    <property type="match status" value="2"/>
</dbReference>
<proteinExistence type="predicted"/>
<dbReference type="SMART" id="SM00612">
    <property type="entry name" value="Kelch"/>
    <property type="match status" value="4"/>
</dbReference>
<evidence type="ECO:0000313" key="2">
    <source>
        <dbReference type="EMBL" id="PSN60859.1"/>
    </source>
</evidence>
<organism evidence="2 3">
    <name type="scientific">Corynespora cassiicola Philippines</name>
    <dbReference type="NCBI Taxonomy" id="1448308"/>
    <lineage>
        <taxon>Eukaryota</taxon>
        <taxon>Fungi</taxon>
        <taxon>Dikarya</taxon>
        <taxon>Ascomycota</taxon>
        <taxon>Pezizomycotina</taxon>
        <taxon>Dothideomycetes</taxon>
        <taxon>Pleosporomycetidae</taxon>
        <taxon>Pleosporales</taxon>
        <taxon>Corynesporascaceae</taxon>
        <taxon>Corynespora</taxon>
    </lineage>
</organism>
<dbReference type="EMBL" id="KZ678147">
    <property type="protein sequence ID" value="PSN60859.1"/>
    <property type="molecule type" value="Genomic_DNA"/>
</dbReference>
<keyword evidence="3" id="KW-1185">Reference proteome</keyword>
<dbReference type="OrthoDB" id="45365at2759"/>
<dbReference type="InterPro" id="IPR015915">
    <property type="entry name" value="Kelch-typ_b-propeller"/>
</dbReference>
<evidence type="ECO:0000313" key="3">
    <source>
        <dbReference type="Proteomes" id="UP000240883"/>
    </source>
</evidence>
<keyword evidence="1" id="KW-0732">Signal</keyword>
<dbReference type="STRING" id="1448308.A0A2T2N636"/>
<dbReference type="Pfam" id="PF24681">
    <property type="entry name" value="Kelch_KLHDC2_KLHL20_DRC7"/>
    <property type="match status" value="1"/>
</dbReference>
<gene>
    <name evidence="2" type="ORF">BS50DRAFT_199711</name>
</gene>
<protein>
    <submittedName>
        <fullName evidence="2">Galactose oxidase</fullName>
    </submittedName>
</protein>
<dbReference type="PANTHER" id="PTHR46375:SF3">
    <property type="entry name" value="KELCH REPEAT AND BTB DOMAIN-CONTAINING PROTEIN 13"/>
    <property type="match status" value="1"/>
</dbReference>
<dbReference type="PANTHER" id="PTHR46375">
    <property type="entry name" value="KELCH REPEAT AND BTB DOMAIN-CONTAINING PROTEIN 13-RELATED"/>
    <property type="match status" value="1"/>
</dbReference>
<dbReference type="Proteomes" id="UP000240883">
    <property type="component" value="Unassembled WGS sequence"/>
</dbReference>
<dbReference type="InterPro" id="IPR006652">
    <property type="entry name" value="Kelch_1"/>
</dbReference>
<accession>A0A2T2N636</accession>
<dbReference type="SUPFAM" id="SSF117281">
    <property type="entry name" value="Kelch motif"/>
    <property type="match status" value="2"/>
</dbReference>
<dbReference type="InterPro" id="IPR052392">
    <property type="entry name" value="Kelch-BTB_domain-containing"/>
</dbReference>
<name>A0A2T2N636_CORCC</name>
<feature type="chain" id="PRO_5015742629" evidence="1">
    <location>
        <begin position="22"/>
        <end position="359"/>
    </location>
</feature>
<evidence type="ECO:0000256" key="1">
    <source>
        <dbReference type="SAM" id="SignalP"/>
    </source>
</evidence>
<reference evidence="2 3" key="1">
    <citation type="journal article" date="2018" name="Front. Microbiol.">
        <title>Genome-Wide Analysis of Corynespora cassiicola Leaf Fall Disease Putative Effectors.</title>
        <authorList>
            <person name="Lopez D."/>
            <person name="Ribeiro S."/>
            <person name="Label P."/>
            <person name="Fumanal B."/>
            <person name="Venisse J.S."/>
            <person name="Kohler A."/>
            <person name="de Oliveira R.R."/>
            <person name="Labutti K."/>
            <person name="Lipzen A."/>
            <person name="Lail K."/>
            <person name="Bauer D."/>
            <person name="Ohm R.A."/>
            <person name="Barry K.W."/>
            <person name="Spatafora J."/>
            <person name="Grigoriev I.V."/>
            <person name="Martin F.M."/>
            <person name="Pujade-Renaud V."/>
        </authorList>
    </citation>
    <scope>NUCLEOTIDE SEQUENCE [LARGE SCALE GENOMIC DNA]</scope>
    <source>
        <strain evidence="2 3">Philippines</strain>
    </source>
</reference>